<keyword evidence="6" id="KW-0411">Iron-sulfur</keyword>
<dbReference type="RefSeq" id="WP_009180624.1">
    <property type="nucleotide sequence ID" value="NZ_CM001368.1"/>
</dbReference>
<feature type="domain" description="4Fe-4S ferredoxin-type" evidence="7">
    <location>
        <begin position="4"/>
        <end position="33"/>
    </location>
</feature>
<dbReference type="Pfam" id="PF00881">
    <property type="entry name" value="Nitroreductase"/>
    <property type="match status" value="1"/>
</dbReference>
<organism evidence="8 9">
    <name type="scientific">Solidesulfovibrio carbinoliphilus subsp. oakridgensis</name>
    <dbReference type="NCBI Taxonomy" id="694327"/>
    <lineage>
        <taxon>Bacteria</taxon>
        <taxon>Pseudomonadati</taxon>
        <taxon>Thermodesulfobacteriota</taxon>
        <taxon>Desulfovibrionia</taxon>
        <taxon>Desulfovibrionales</taxon>
        <taxon>Desulfovibrionaceae</taxon>
        <taxon>Solidesulfovibrio</taxon>
    </lineage>
</organism>
<dbReference type="Proteomes" id="UP000004662">
    <property type="component" value="Chromosome"/>
</dbReference>
<dbReference type="Gene3D" id="3.30.70.20">
    <property type="match status" value="1"/>
</dbReference>
<dbReference type="Gene3D" id="3.40.109.10">
    <property type="entry name" value="NADH Oxidase"/>
    <property type="match status" value="1"/>
</dbReference>
<dbReference type="eggNOG" id="COG1145">
    <property type="taxonomic scope" value="Bacteria"/>
</dbReference>
<dbReference type="InterPro" id="IPR050627">
    <property type="entry name" value="Nitroreductase/BluB"/>
</dbReference>
<keyword evidence="4" id="KW-0560">Oxidoreductase</keyword>
<reference evidence="9" key="1">
    <citation type="journal article" date="2015" name="Genome Announc.">
        <title>High-Quality Draft Genome Sequence of Desulfovibrio carbinoliphilus FW-101-2B, an Organic Acid-Oxidizing Sulfate-Reducing Bacterium Isolated from Uranium(VI)-Contaminated Groundwater.</title>
        <authorList>
            <person name="Ramsay B.D."/>
            <person name="Hwang C."/>
            <person name="Woo H.L."/>
            <person name="Carroll S.L."/>
            <person name="Lucas S."/>
            <person name="Han J."/>
            <person name="Lapidus A.L."/>
            <person name="Cheng J.F."/>
            <person name="Goodwin L.A."/>
            <person name="Pitluck S."/>
            <person name="Peters L."/>
            <person name="Chertkov O."/>
            <person name="Held B."/>
            <person name="Detter J.C."/>
            <person name="Han C.S."/>
            <person name="Tapia R."/>
            <person name="Land M.L."/>
            <person name="Hauser L.J."/>
            <person name="Kyrpides N.C."/>
            <person name="Ivanova N.N."/>
            <person name="Mikhailova N."/>
            <person name="Pagani I."/>
            <person name="Woyke T."/>
            <person name="Arkin A.P."/>
            <person name="Dehal P."/>
            <person name="Chivian D."/>
            <person name="Criddle C.S."/>
            <person name="Wu W."/>
            <person name="Chakraborty R."/>
            <person name="Hazen T.C."/>
            <person name="Fields M.W."/>
        </authorList>
    </citation>
    <scope>NUCLEOTIDE SEQUENCE [LARGE SCALE GENOMIC DNA]</scope>
    <source>
        <strain evidence="9">FW-101-2B</strain>
    </source>
</reference>
<evidence type="ECO:0000256" key="2">
    <source>
        <dbReference type="ARBA" id="ARBA00022643"/>
    </source>
</evidence>
<evidence type="ECO:0000259" key="7">
    <source>
        <dbReference type="PROSITE" id="PS51379"/>
    </source>
</evidence>
<keyword evidence="3" id="KW-0479">Metal-binding</keyword>
<dbReference type="Pfam" id="PF13237">
    <property type="entry name" value="Fer4_10"/>
    <property type="match status" value="1"/>
</dbReference>
<dbReference type="PANTHER" id="PTHR23026">
    <property type="entry name" value="NADPH NITROREDUCTASE"/>
    <property type="match status" value="1"/>
</dbReference>
<dbReference type="HOGENOM" id="CLU_070764_2_0_7"/>
<evidence type="ECO:0000256" key="4">
    <source>
        <dbReference type="ARBA" id="ARBA00023002"/>
    </source>
</evidence>
<keyword evidence="9" id="KW-1185">Reference proteome</keyword>
<evidence type="ECO:0000256" key="3">
    <source>
        <dbReference type="ARBA" id="ARBA00022723"/>
    </source>
</evidence>
<name>G7Q4I9_9BACT</name>
<dbReference type="GO" id="GO:0016491">
    <property type="term" value="F:oxidoreductase activity"/>
    <property type="evidence" value="ECO:0007669"/>
    <property type="project" value="UniProtKB-KW"/>
</dbReference>
<dbReference type="InterPro" id="IPR029479">
    <property type="entry name" value="Nitroreductase"/>
</dbReference>
<protein>
    <submittedName>
        <fullName evidence="8">Nitroreductase</fullName>
    </submittedName>
</protein>
<dbReference type="STRING" id="694327.DFW101_1202"/>
<keyword evidence="1" id="KW-0285">Flavoprotein</keyword>
<dbReference type="SUPFAM" id="SSF55469">
    <property type="entry name" value="FMN-dependent nitroreductase-like"/>
    <property type="match status" value="1"/>
</dbReference>
<accession>G7Q4I9</accession>
<evidence type="ECO:0000313" key="9">
    <source>
        <dbReference type="Proteomes" id="UP000004662"/>
    </source>
</evidence>
<gene>
    <name evidence="8" type="ORF">DFW101_1202</name>
</gene>
<proteinExistence type="predicted"/>
<dbReference type="InterPro" id="IPR000415">
    <property type="entry name" value="Nitroreductase-like"/>
</dbReference>
<dbReference type="PROSITE" id="PS00198">
    <property type="entry name" value="4FE4S_FER_1"/>
    <property type="match status" value="1"/>
</dbReference>
<dbReference type="AlphaFoldDB" id="G7Q4I9"/>
<dbReference type="InterPro" id="IPR017896">
    <property type="entry name" value="4Fe4S_Fe-S-bd"/>
</dbReference>
<dbReference type="EMBL" id="CM001368">
    <property type="protein sequence ID" value="EHJ47212.1"/>
    <property type="molecule type" value="Genomic_DNA"/>
</dbReference>
<dbReference type="OrthoDB" id="368873at2"/>
<evidence type="ECO:0000256" key="5">
    <source>
        <dbReference type="ARBA" id="ARBA00023004"/>
    </source>
</evidence>
<evidence type="ECO:0000256" key="1">
    <source>
        <dbReference type="ARBA" id="ARBA00022630"/>
    </source>
</evidence>
<evidence type="ECO:0000313" key="8">
    <source>
        <dbReference type="EMBL" id="EHJ47212.1"/>
    </source>
</evidence>
<dbReference type="PANTHER" id="PTHR23026:SF90">
    <property type="entry name" value="IODOTYROSINE DEIODINASE 1"/>
    <property type="match status" value="1"/>
</dbReference>
<evidence type="ECO:0000256" key="6">
    <source>
        <dbReference type="ARBA" id="ARBA00023014"/>
    </source>
</evidence>
<dbReference type="SUPFAM" id="SSF54862">
    <property type="entry name" value="4Fe-4S ferredoxins"/>
    <property type="match status" value="1"/>
</dbReference>
<dbReference type="GO" id="GO:0051536">
    <property type="term" value="F:iron-sulfur cluster binding"/>
    <property type="evidence" value="ECO:0007669"/>
    <property type="project" value="UniProtKB-KW"/>
</dbReference>
<keyword evidence="5" id="KW-0408">Iron</keyword>
<feature type="domain" description="4Fe-4S ferredoxin-type" evidence="7">
    <location>
        <begin position="34"/>
        <end position="62"/>
    </location>
</feature>
<keyword evidence="2" id="KW-0288">FMN</keyword>
<dbReference type="eggNOG" id="COG0778">
    <property type="taxonomic scope" value="Bacteria"/>
</dbReference>
<dbReference type="InterPro" id="IPR017900">
    <property type="entry name" value="4Fe4S_Fe_S_CS"/>
</dbReference>
<sequence>MEAIAPRIDAEACQGCGACVALCPSGVLAFAGGRLVARQTGCIGCGHCEAVCPAGAVTLPGDDWAASFSTIAPTGQIVPPGGFSPAMLVDLLRSRRSCRRYTGEAVPGPMLEDLVRAAVTAPSGTNSQAWTFTVLTSRAAVMSLGEAVAEFFRRVNALAARPYVRKGLALIGRRELADYYRDHYPSVAAALAEWDRDRTDRLFHGATAAVVIGSRPGASCPAEDALLAAQNMLLAAHTMGLGTCLIGYAVEALRHDRRVAAAIGLPKGEAVHAVVALGRPDVEFLRPTGRRRPLVRYKTA</sequence>
<dbReference type="GO" id="GO:0046872">
    <property type="term" value="F:metal ion binding"/>
    <property type="evidence" value="ECO:0007669"/>
    <property type="project" value="UniProtKB-KW"/>
</dbReference>
<dbReference type="PROSITE" id="PS51379">
    <property type="entry name" value="4FE4S_FER_2"/>
    <property type="match status" value="2"/>
</dbReference>